<dbReference type="EMBL" id="KV417719">
    <property type="protein sequence ID" value="KZP08528.1"/>
    <property type="molecule type" value="Genomic_DNA"/>
</dbReference>
<proteinExistence type="predicted"/>
<protein>
    <submittedName>
        <fullName evidence="1">Uncharacterized protein</fullName>
    </submittedName>
</protein>
<organism evidence="1 2">
    <name type="scientific">Athelia psychrophila</name>
    <dbReference type="NCBI Taxonomy" id="1759441"/>
    <lineage>
        <taxon>Eukaryota</taxon>
        <taxon>Fungi</taxon>
        <taxon>Dikarya</taxon>
        <taxon>Basidiomycota</taxon>
        <taxon>Agaricomycotina</taxon>
        <taxon>Agaricomycetes</taxon>
        <taxon>Agaricomycetidae</taxon>
        <taxon>Atheliales</taxon>
        <taxon>Atheliaceae</taxon>
        <taxon>Athelia</taxon>
    </lineage>
</organism>
<keyword evidence="2" id="KW-1185">Reference proteome</keyword>
<evidence type="ECO:0000313" key="1">
    <source>
        <dbReference type="EMBL" id="KZP08528.1"/>
    </source>
</evidence>
<dbReference type="OrthoDB" id="3213671at2759"/>
<accession>A0A165XGP4</accession>
<sequence>MAQLIRSAKSGSDWSDNELFAFNIAIQDVDAATFFSTPQLPATTVSPIVLNNVAEPPAPAVVTKDERIFFEFLDRANVLEKAAVDDLAGHILRMLDFDGNERSITTKRELSFTMCGTRVRATADIAITESSKYSLMVREDKRSTVVDEPVPQLVAEAIAAFVENNRLRRPTLAQQTIPAITMVGPRPIFYKVPVTQALVSALITGEYPAQPTVVQRLVPPVLDEEAYMIHGMNPLADRRIVFQCLEAMRGLL</sequence>
<dbReference type="Proteomes" id="UP000076532">
    <property type="component" value="Unassembled WGS sequence"/>
</dbReference>
<evidence type="ECO:0000313" key="2">
    <source>
        <dbReference type="Proteomes" id="UP000076532"/>
    </source>
</evidence>
<name>A0A165XGP4_9AGAM</name>
<reference evidence="1 2" key="1">
    <citation type="journal article" date="2016" name="Mol. Biol. Evol.">
        <title>Comparative Genomics of Early-Diverging Mushroom-Forming Fungi Provides Insights into the Origins of Lignocellulose Decay Capabilities.</title>
        <authorList>
            <person name="Nagy L.G."/>
            <person name="Riley R."/>
            <person name="Tritt A."/>
            <person name="Adam C."/>
            <person name="Daum C."/>
            <person name="Floudas D."/>
            <person name="Sun H."/>
            <person name="Yadav J.S."/>
            <person name="Pangilinan J."/>
            <person name="Larsson K.H."/>
            <person name="Matsuura K."/>
            <person name="Barry K."/>
            <person name="Labutti K."/>
            <person name="Kuo R."/>
            <person name="Ohm R.A."/>
            <person name="Bhattacharya S.S."/>
            <person name="Shirouzu T."/>
            <person name="Yoshinaga Y."/>
            <person name="Martin F.M."/>
            <person name="Grigoriev I.V."/>
            <person name="Hibbett D.S."/>
        </authorList>
    </citation>
    <scope>NUCLEOTIDE SEQUENCE [LARGE SCALE GENOMIC DNA]</scope>
    <source>
        <strain evidence="1 2">CBS 109695</strain>
    </source>
</reference>
<dbReference type="AlphaFoldDB" id="A0A165XGP4"/>
<gene>
    <name evidence="1" type="ORF">FIBSPDRAFT_938942</name>
</gene>